<feature type="compositionally biased region" description="Polar residues" evidence="7">
    <location>
        <begin position="59"/>
        <end position="76"/>
    </location>
</feature>
<dbReference type="InterPro" id="IPR005635">
    <property type="entry name" value="Inner_centromere_prot_ARK-bd"/>
</dbReference>
<keyword evidence="10" id="KW-1185">Reference proteome</keyword>
<feature type="compositionally biased region" description="Polar residues" evidence="7">
    <location>
        <begin position="393"/>
        <end position="414"/>
    </location>
</feature>
<accession>I2H8B8</accession>
<proteinExistence type="inferred from homology"/>
<dbReference type="Proteomes" id="UP000002866">
    <property type="component" value="Chromosome 8"/>
</dbReference>
<dbReference type="EMBL" id="HE806323">
    <property type="protein sequence ID" value="CCH62620.1"/>
    <property type="molecule type" value="Genomic_DNA"/>
</dbReference>
<dbReference type="GO" id="GO:0005819">
    <property type="term" value="C:spindle"/>
    <property type="evidence" value="ECO:0007669"/>
    <property type="project" value="UniProtKB-SubCell"/>
</dbReference>
<evidence type="ECO:0000256" key="3">
    <source>
        <dbReference type="ARBA" id="ARBA00010042"/>
    </source>
</evidence>
<keyword evidence="4" id="KW-0963">Cytoplasm</keyword>
<feature type="compositionally biased region" description="Low complexity" evidence="7">
    <location>
        <begin position="277"/>
        <end position="299"/>
    </location>
</feature>
<evidence type="ECO:0000256" key="4">
    <source>
        <dbReference type="ARBA" id="ARBA00022490"/>
    </source>
</evidence>
<feature type="region of interest" description="Disordered" evidence="7">
    <location>
        <begin position="59"/>
        <end position="92"/>
    </location>
</feature>
<name>I2H8B8_HENB6</name>
<evidence type="ECO:0000313" key="10">
    <source>
        <dbReference type="Proteomes" id="UP000002866"/>
    </source>
</evidence>
<dbReference type="GeneID" id="14497777"/>
<dbReference type="OrthoDB" id="6123at2759"/>
<feature type="region of interest" description="Disordered" evidence="7">
    <location>
        <begin position="206"/>
        <end position="308"/>
    </location>
</feature>
<dbReference type="KEGG" id="tbl:TBLA_0H03390"/>
<dbReference type="FunCoup" id="I2H8B8">
    <property type="interactions" value="42"/>
</dbReference>
<dbReference type="HOGENOM" id="CLU_425896_0_0_1"/>
<feature type="region of interest" description="Disordered" evidence="7">
    <location>
        <begin position="544"/>
        <end position="593"/>
    </location>
</feature>
<comment type="subcellular location">
    <subcellularLocation>
        <location evidence="2">Cytoplasm</location>
        <location evidence="2">Cytoskeleton</location>
        <location evidence="2">Spindle</location>
    </subcellularLocation>
    <subcellularLocation>
        <location evidence="1">Nucleus</location>
    </subcellularLocation>
</comment>
<dbReference type="AlphaFoldDB" id="I2H8B8"/>
<keyword evidence="5" id="KW-0206">Cytoskeleton</keyword>
<gene>
    <name evidence="9" type="primary">TBLA0H03390</name>
    <name evidence="9" type="ORF">TBLA_0H03390</name>
</gene>
<evidence type="ECO:0000256" key="2">
    <source>
        <dbReference type="ARBA" id="ARBA00004186"/>
    </source>
</evidence>
<reference evidence="9 10" key="1">
    <citation type="journal article" date="2011" name="Proc. Natl. Acad. Sci. U.S.A.">
        <title>Evolutionary erosion of yeast sex chromosomes by mating-type switching accidents.</title>
        <authorList>
            <person name="Gordon J.L."/>
            <person name="Armisen D."/>
            <person name="Proux-Wera E."/>
            <person name="Oheigeartaigh S.S."/>
            <person name="Byrne K.P."/>
            <person name="Wolfe K.H."/>
        </authorList>
    </citation>
    <scope>NUCLEOTIDE SEQUENCE [LARGE SCALE GENOMIC DNA]</scope>
    <source>
        <strain evidence="10">ATCC 34711 / CBS 6284 / DSM 70876 / NBRC 10599 / NRRL Y-10934 / UCD 77-7</strain>
    </source>
</reference>
<evidence type="ECO:0000256" key="5">
    <source>
        <dbReference type="ARBA" id="ARBA00023212"/>
    </source>
</evidence>
<organism evidence="9 10">
    <name type="scientific">Henningerozyma blattae (strain ATCC 34711 / CBS 6284 / DSM 70876 / NBRC 10599 / NRRL Y-10934 / UCD 77-7)</name>
    <name type="common">Yeast</name>
    <name type="synonym">Tetrapisispora blattae</name>
    <dbReference type="NCBI Taxonomy" id="1071380"/>
    <lineage>
        <taxon>Eukaryota</taxon>
        <taxon>Fungi</taxon>
        <taxon>Dikarya</taxon>
        <taxon>Ascomycota</taxon>
        <taxon>Saccharomycotina</taxon>
        <taxon>Saccharomycetes</taxon>
        <taxon>Saccharomycetales</taxon>
        <taxon>Saccharomycetaceae</taxon>
        <taxon>Henningerozyma</taxon>
    </lineage>
</organism>
<feature type="compositionally biased region" description="Basic residues" evidence="7">
    <location>
        <begin position="435"/>
        <end position="444"/>
    </location>
</feature>
<feature type="region of interest" description="Disordered" evidence="7">
    <location>
        <begin position="472"/>
        <end position="510"/>
    </location>
</feature>
<dbReference type="STRING" id="1071380.I2H8B8"/>
<evidence type="ECO:0000259" key="8">
    <source>
        <dbReference type="Pfam" id="PF03941"/>
    </source>
</evidence>
<feature type="compositionally biased region" description="Polar residues" evidence="7">
    <location>
        <begin position="550"/>
        <end position="582"/>
    </location>
</feature>
<feature type="compositionally biased region" description="Polar residues" evidence="7">
    <location>
        <begin position="423"/>
        <end position="434"/>
    </location>
</feature>
<evidence type="ECO:0000256" key="7">
    <source>
        <dbReference type="SAM" id="MobiDB-lite"/>
    </source>
</evidence>
<feature type="compositionally biased region" description="Basic and acidic residues" evidence="7">
    <location>
        <begin position="473"/>
        <end position="489"/>
    </location>
</feature>
<sequence length="643" mass="72823">MDWLLPKREKQKYVLFKDKLSSLISFNNSLATGIDQIDDIIATRNQSLLPLKQYLIENKPSTGNPLSSTPTKYEQLSSNTSNSSTTTTTATTTTHNISVTWSPEKVDQMLKQGTGIPASIAPDPNSKQISHSHAPVSRRSIMYTPLPKKDPLIMIKQNDIQPISTSPSSTSPISLRTTSHFTKIPNNDSTVALHTLDNPMKLSPDFTPNSSNSPIIIQSTSPTSNIITKNSMHSVPNKNFEFRSPTKKKKIIKPNTSPINNKNTNIVSPISRKKSSYKSLHNSSYKSSSSASTSTSSSHQSRRITTKDSASVFERLAVTTTTRSTPSLRNIKRNKKSFTITKQSSLINNNTNNKHTPSHTSLQNFIPLNESLSPLKESQKINIIPRKDHRVLNSKSTNNNLLEKSDLLQENPNNLDRPKTIDKNTSNLDKNISPRSRKSPKRLTRFQLLPKTNDQKQQDLKQKLNARLSGVKRLQEEQSRQKKLNENNIKKQQQQQQQHLYNDESRTKYSNETTIRRISHTNMNPSFNSILYDLDTKDHRTIANGRNDDIQYTNNNNDELQTNEPHYNTGSPKSSRKLTNSFPEIYSDSDDEDKNIYKSWGEKSILESQLINQQHLNPREIFGNIPIIDLDVIFSKKNTTKPN</sequence>
<feature type="region of interest" description="Disordered" evidence="7">
    <location>
        <begin position="392"/>
        <end position="460"/>
    </location>
</feature>
<keyword evidence="6" id="KW-0539">Nucleus</keyword>
<evidence type="ECO:0000256" key="6">
    <source>
        <dbReference type="ARBA" id="ARBA00023242"/>
    </source>
</evidence>
<feature type="compositionally biased region" description="Low complexity" evidence="7">
    <location>
        <begin position="253"/>
        <end position="266"/>
    </location>
</feature>
<feature type="domain" description="Inner centromere protein ARK-binding" evidence="8">
    <location>
        <begin position="584"/>
        <end position="634"/>
    </location>
</feature>
<feature type="region of interest" description="Disordered" evidence="7">
    <location>
        <begin position="342"/>
        <end position="362"/>
    </location>
</feature>
<dbReference type="Pfam" id="PF03941">
    <property type="entry name" value="INCENP_ARK-bind"/>
    <property type="match status" value="1"/>
</dbReference>
<evidence type="ECO:0000256" key="1">
    <source>
        <dbReference type="ARBA" id="ARBA00004123"/>
    </source>
</evidence>
<comment type="similarity">
    <text evidence="3">Belongs to the INCENP family.</text>
</comment>
<dbReference type="OMA" id="RSNMFVP"/>
<dbReference type="GO" id="GO:0005634">
    <property type="term" value="C:nucleus"/>
    <property type="evidence" value="ECO:0007669"/>
    <property type="project" value="UniProtKB-SubCell"/>
</dbReference>
<feature type="compositionally biased region" description="Low complexity" evidence="7">
    <location>
        <begin position="77"/>
        <end position="92"/>
    </location>
</feature>
<dbReference type="InParanoid" id="I2H8B8"/>
<dbReference type="RefSeq" id="XP_004182139.1">
    <property type="nucleotide sequence ID" value="XM_004182091.1"/>
</dbReference>
<feature type="compositionally biased region" description="Low complexity" evidence="7">
    <location>
        <begin position="207"/>
        <end position="228"/>
    </location>
</feature>
<protein>
    <recommendedName>
        <fullName evidence="8">Inner centromere protein ARK-binding domain-containing protein</fullName>
    </recommendedName>
</protein>
<evidence type="ECO:0000313" key="9">
    <source>
        <dbReference type="EMBL" id="CCH62620.1"/>
    </source>
</evidence>